<feature type="transmembrane region" description="Helical" evidence="2">
    <location>
        <begin position="20"/>
        <end position="38"/>
    </location>
</feature>
<keyword evidence="2" id="KW-0472">Membrane</keyword>
<dbReference type="Pfam" id="PF26571">
    <property type="entry name" value="VldE"/>
    <property type="match status" value="1"/>
</dbReference>
<dbReference type="InterPro" id="IPR058593">
    <property type="entry name" value="ARB_07466-like_C"/>
</dbReference>
<dbReference type="EMBL" id="JACHJV010000001">
    <property type="protein sequence ID" value="MBB4923724.1"/>
    <property type="molecule type" value="Genomic_DNA"/>
</dbReference>
<dbReference type="Proteomes" id="UP000540506">
    <property type="component" value="Unassembled WGS sequence"/>
</dbReference>
<evidence type="ECO:0000256" key="1">
    <source>
        <dbReference type="SAM" id="MobiDB-lite"/>
    </source>
</evidence>
<gene>
    <name evidence="4" type="ORF">FHR34_002717</name>
</gene>
<dbReference type="RefSeq" id="WP_184935782.1">
    <property type="nucleotide sequence ID" value="NZ_JACHJV010000001.1"/>
</dbReference>
<feature type="domain" description="ARB-07466-like C-terminal" evidence="3">
    <location>
        <begin position="275"/>
        <end position="325"/>
    </location>
</feature>
<evidence type="ECO:0000313" key="5">
    <source>
        <dbReference type="Proteomes" id="UP000540506"/>
    </source>
</evidence>
<feature type="region of interest" description="Disordered" evidence="1">
    <location>
        <begin position="240"/>
        <end position="277"/>
    </location>
</feature>
<evidence type="ECO:0000313" key="4">
    <source>
        <dbReference type="EMBL" id="MBB4923724.1"/>
    </source>
</evidence>
<evidence type="ECO:0000256" key="2">
    <source>
        <dbReference type="SAM" id="Phobius"/>
    </source>
</evidence>
<accession>A0A7W7R1L2</accession>
<name>A0A7W7R1L2_KITKI</name>
<protein>
    <recommendedName>
        <fullName evidence="3">ARB-07466-like C-terminal domain-containing protein</fullName>
    </recommendedName>
</protein>
<keyword evidence="2" id="KW-0812">Transmembrane</keyword>
<feature type="compositionally biased region" description="Low complexity" evidence="1">
    <location>
        <begin position="240"/>
        <end position="263"/>
    </location>
</feature>
<keyword evidence="2" id="KW-1133">Transmembrane helix</keyword>
<sequence>MVIEEGAARGRRRRRRPLRWVLTSLLLIGAVVAGLVLWNRNHLGESAEECAVTQPGGKPVTMDLDQGSNAATIAAVTIARGLPERALTIALATGMQESKLHNLAGGDRDSVGLFQQRPSQGWGTEQQIMDPVYATNKFLDALVKVPGYARLPLTEAAQDVQKSGYPGAYAKHETNATLLAEALTGRTQATFSCTVHSFAQPDPVDADAASPNGTASPAAAPSGAQLVTIQVQREFGKAVTAGPASGSPATSGAAAQQALALTPDPATSSDSGPNAPLQSGWAVAQWAVAHAQELGIGTVAYNGKVWRVDHSSDGWQALASATSTSQVLVTLGMPSTAKH</sequence>
<reference evidence="4 5" key="1">
    <citation type="submission" date="2020-08" db="EMBL/GenBank/DDBJ databases">
        <title>Sequencing the genomes of 1000 actinobacteria strains.</title>
        <authorList>
            <person name="Klenk H.-P."/>
        </authorList>
    </citation>
    <scope>NUCLEOTIDE SEQUENCE [LARGE SCALE GENOMIC DNA]</scope>
    <source>
        <strain evidence="4 5">DSM 41654</strain>
    </source>
</reference>
<evidence type="ECO:0000259" key="3">
    <source>
        <dbReference type="Pfam" id="PF26571"/>
    </source>
</evidence>
<organism evidence="4 5">
    <name type="scientific">Kitasatospora kifunensis</name>
    <name type="common">Streptomyces kifunensis</name>
    <dbReference type="NCBI Taxonomy" id="58351"/>
    <lineage>
        <taxon>Bacteria</taxon>
        <taxon>Bacillati</taxon>
        <taxon>Actinomycetota</taxon>
        <taxon>Actinomycetes</taxon>
        <taxon>Kitasatosporales</taxon>
        <taxon>Streptomycetaceae</taxon>
        <taxon>Kitasatospora</taxon>
    </lineage>
</organism>
<comment type="caution">
    <text evidence="4">The sequence shown here is derived from an EMBL/GenBank/DDBJ whole genome shotgun (WGS) entry which is preliminary data.</text>
</comment>
<proteinExistence type="predicted"/>
<dbReference type="AlphaFoldDB" id="A0A7W7R1L2"/>
<keyword evidence="5" id="KW-1185">Reference proteome</keyword>